<reference evidence="2" key="1">
    <citation type="submission" date="2020-12" db="EMBL/GenBank/DDBJ databases">
        <title>Desulfobium dissulfuricans gen. nov., sp. nov., a novel mesophilic, sulfate-reducing bacterium isolated from a deep-sea hydrothermal vent.</title>
        <authorList>
            <person name="Hashimoto Y."/>
            <person name="Tame A."/>
            <person name="Sawayama S."/>
            <person name="Miyazaki J."/>
            <person name="Takai K."/>
            <person name="Nakagawa S."/>
        </authorList>
    </citation>
    <scope>NUCLEOTIDE SEQUENCE</scope>
    <source>
        <strain evidence="2">GF1</strain>
    </source>
</reference>
<evidence type="ECO:0000313" key="3">
    <source>
        <dbReference type="Proteomes" id="UP001063350"/>
    </source>
</evidence>
<name>A0A915U3S6_9BACT</name>
<dbReference type="KEGG" id="ddu:GF1_31700"/>
<accession>A0A915U3S6</accession>
<evidence type="ECO:0000313" key="2">
    <source>
        <dbReference type="EMBL" id="BCO10794.1"/>
    </source>
</evidence>
<feature type="domain" description="Type I restriction enzyme R protein N-terminal" evidence="1">
    <location>
        <begin position="28"/>
        <end position="140"/>
    </location>
</feature>
<dbReference type="RefSeq" id="WP_267927509.1">
    <property type="nucleotide sequence ID" value="NZ_AP024233.1"/>
</dbReference>
<sequence length="191" mass="21428">MNDIPGHHLVYGTLTDYLTGEELTDTDDERFRQQLARFMVEEKGYEPGELEPRLCLETVFNKTYVKSTIDLTIRLDGKRVMILRYGPGSLVTRERSAVAAARLLEPACRIPLAVVTNGRDAELLDTATGGVLARGMEGIPTRDQLLAMLPELLFEPFTDPKRREKEERILNAFDLQVCCRGMSCPTPQAGK</sequence>
<keyword evidence="3" id="KW-1185">Reference proteome</keyword>
<protein>
    <recommendedName>
        <fullName evidence="1">Type I restriction enzyme R protein N-terminal domain-containing protein</fullName>
    </recommendedName>
</protein>
<organism evidence="2 3">
    <name type="scientific">Desulfolithobacter dissulfuricans</name>
    <dbReference type="NCBI Taxonomy" id="2795293"/>
    <lineage>
        <taxon>Bacteria</taxon>
        <taxon>Pseudomonadati</taxon>
        <taxon>Thermodesulfobacteriota</taxon>
        <taxon>Desulfobulbia</taxon>
        <taxon>Desulfobulbales</taxon>
        <taxon>Desulfobulbaceae</taxon>
        <taxon>Desulfolithobacter</taxon>
    </lineage>
</organism>
<dbReference type="Pfam" id="PF13588">
    <property type="entry name" value="HSDR_N_2"/>
    <property type="match status" value="1"/>
</dbReference>
<gene>
    <name evidence="2" type="ORF">GF1_31700</name>
</gene>
<dbReference type="Proteomes" id="UP001063350">
    <property type="component" value="Chromosome"/>
</dbReference>
<dbReference type="EMBL" id="AP024233">
    <property type="protein sequence ID" value="BCO10794.1"/>
    <property type="molecule type" value="Genomic_DNA"/>
</dbReference>
<proteinExistence type="predicted"/>
<evidence type="ECO:0000259" key="1">
    <source>
        <dbReference type="Pfam" id="PF13588"/>
    </source>
</evidence>
<dbReference type="AlphaFoldDB" id="A0A915U3S6"/>
<dbReference type="InterPro" id="IPR029464">
    <property type="entry name" value="HSDR_N"/>
</dbReference>